<proteinExistence type="predicted"/>
<feature type="compositionally biased region" description="Low complexity" evidence="1">
    <location>
        <begin position="102"/>
        <end position="124"/>
    </location>
</feature>
<feature type="region of interest" description="Disordered" evidence="1">
    <location>
        <begin position="58"/>
        <end position="124"/>
    </location>
</feature>
<name>A0A1I7ZVK5_9BILA</name>
<sequence length="215" mass="24289">MSADTMTHHQFYHRSAQPQKHFFNHDKKAFSNAKMSKKAYGKWAHAEREIPSKVKSINKPQKSFHKGHKGVYNGPVPRQVPACRPSTAADCVSRPPQGRISPHQQKQQPQQFHQQPQQFHQQPQQPKRFFVDLNAHKPQKSAKEAPLIPTMPTTITPTATASTVAAANENKPFDMDVQMNIVVVSGRQVLKSPFFNGVFDLRKLVECAGKGLFFD</sequence>
<dbReference type="WBParaSite" id="L893_g30040.t1">
    <property type="protein sequence ID" value="L893_g30040.t1"/>
    <property type="gene ID" value="L893_g30040"/>
</dbReference>
<keyword evidence="2" id="KW-1185">Reference proteome</keyword>
<dbReference type="Proteomes" id="UP000095287">
    <property type="component" value="Unplaced"/>
</dbReference>
<accession>A0A1I7ZVK5</accession>
<evidence type="ECO:0000313" key="2">
    <source>
        <dbReference type="Proteomes" id="UP000095287"/>
    </source>
</evidence>
<feature type="region of interest" description="Disordered" evidence="1">
    <location>
        <begin position="1"/>
        <end position="22"/>
    </location>
</feature>
<evidence type="ECO:0000256" key="1">
    <source>
        <dbReference type="SAM" id="MobiDB-lite"/>
    </source>
</evidence>
<organism evidence="2 3">
    <name type="scientific">Steinernema glaseri</name>
    <dbReference type="NCBI Taxonomy" id="37863"/>
    <lineage>
        <taxon>Eukaryota</taxon>
        <taxon>Metazoa</taxon>
        <taxon>Ecdysozoa</taxon>
        <taxon>Nematoda</taxon>
        <taxon>Chromadorea</taxon>
        <taxon>Rhabditida</taxon>
        <taxon>Tylenchina</taxon>
        <taxon>Panagrolaimomorpha</taxon>
        <taxon>Strongyloidoidea</taxon>
        <taxon>Steinernematidae</taxon>
        <taxon>Steinernema</taxon>
    </lineage>
</organism>
<protein>
    <submittedName>
        <fullName evidence="3">Ski_Sno domain-containing protein</fullName>
    </submittedName>
</protein>
<dbReference type="AlphaFoldDB" id="A0A1I7ZVK5"/>
<reference evidence="3" key="1">
    <citation type="submission" date="2016-11" db="UniProtKB">
        <authorList>
            <consortium name="WormBaseParasite"/>
        </authorList>
    </citation>
    <scope>IDENTIFICATION</scope>
</reference>
<evidence type="ECO:0000313" key="3">
    <source>
        <dbReference type="WBParaSite" id="L893_g30040.t1"/>
    </source>
</evidence>